<evidence type="ECO:0000313" key="3">
    <source>
        <dbReference type="Proteomes" id="UP000187338"/>
    </source>
</evidence>
<organism evidence="2 3">
    <name type="scientific">Carboxydothermus islandicus</name>
    <dbReference type="NCBI Taxonomy" id="661089"/>
    <lineage>
        <taxon>Bacteria</taxon>
        <taxon>Bacillati</taxon>
        <taxon>Bacillota</taxon>
        <taxon>Clostridia</taxon>
        <taxon>Thermoanaerobacterales</taxon>
        <taxon>Thermoanaerobacteraceae</taxon>
        <taxon>Carboxydothermus</taxon>
    </lineage>
</organism>
<dbReference type="AlphaFoldDB" id="A0A1L8D550"/>
<gene>
    <name evidence="2" type="ORF">ciss_22690</name>
</gene>
<dbReference type="InterPro" id="IPR032599">
    <property type="entry name" value="YcdB/YcdC_rep_domain"/>
</dbReference>
<accession>A0A1L8D550</accession>
<dbReference type="Proteomes" id="UP000187338">
    <property type="component" value="Unassembled WGS sequence"/>
</dbReference>
<keyword evidence="3" id="KW-1185">Reference proteome</keyword>
<sequence>MNRAKIIILISMMLLINLFLFKDEIRAIAGQVFTSYEDKLIEMKDLGIIVDKSVQIDKNVLVKLDFKKLKNKVKDFTGTEVPKIVLTNLENEDSKTKIEVKTEINGEAKYIQIDPDLDYEIIGFIDEAAYCFDSNKPEISMENAKKEALEFAQKHFRAFNKYNMVLVEQNYFNRVSKSDYYFIWKAVDENVELPVYVNIMVDSRSGKVCSYTCGYGNNKVEQLNPKISKNEALDILKNFLKTKYPDKEIKEYNIKLMVGENHTSKVKEDVLKYRVDYKFNVPEDAVFDKNGKYIVKGGSLQINANTGEIILEGIY</sequence>
<dbReference type="STRING" id="661089.ciss_22690"/>
<dbReference type="RefSeq" id="WP_075866500.1">
    <property type="nucleotide sequence ID" value="NZ_BDJL01000132.1"/>
</dbReference>
<dbReference type="OrthoDB" id="1724050at2"/>
<evidence type="ECO:0000313" key="2">
    <source>
        <dbReference type="EMBL" id="GAV26336.1"/>
    </source>
</evidence>
<reference evidence="3" key="1">
    <citation type="submission" date="2016-12" db="EMBL/GenBank/DDBJ databases">
        <title>Draft Genome Sequences od Carboxydothermus pertinax and islandicus, Hydrogenogenic Carboxydotrophic Bacteria.</title>
        <authorList>
            <person name="Fukuyama Y."/>
            <person name="Ohmae K."/>
            <person name="Yoneda Y."/>
            <person name="Yoshida T."/>
            <person name="Sako Y."/>
        </authorList>
    </citation>
    <scope>NUCLEOTIDE SEQUENCE [LARGE SCALE GENOMIC DNA]</scope>
    <source>
        <strain evidence="3">SET</strain>
    </source>
</reference>
<dbReference type="Pfam" id="PF16244">
    <property type="entry name" value="DUF4901"/>
    <property type="match status" value="1"/>
</dbReference>
<feature type="domain" description="YcdB/YcdC repeated" evidence="1">
    <location>
        <begin position="132"/>
        <end position="213"/>
    </location>
</feature>
<protein>
    <recommendedName>
        <fullName evidence="1">YcdB/YcdC repeated domain-containing protein</fullName>
    </recommendedName>
</protein>
<dbReference type="EMBL" id="BDJL01000132">
    <property type="protein sequence ID" value="GAV26336.1"/>
    <property type="molecule type" value="Genomic_DNA"/>
</dbReference>
<name>A0A1L8D550_9THEO</name>
<proteinExistence type="predicted"/>
<comment type="caution">
    <text evidence="2">The sequence shown here is derived from an EMBL/GenBank/DDBJ whole genome shotgun (WGS) entry which is preliminary data.</text>
</comment>
<evidence type="ECO:0000259" key="1">
    <source>
        <dbReference type="Pfam" id="PF16244"/>
    </source>
</evidence>